<keyword evidence="3" id="KW-1185">Reference proteome</keyword>
<protein>
    <submittedName>
        <fullName evidence="2">Uncharacterized protein</fullName>
    </submittedName>
</protein>
<dbReference type="Proteomes" id="UP000290289">
    <property type="component" value="Chromosome 5"/>
</dbReference>
<keyword evidence="1" id="KW-0472">Membrane</keyword>
<evidence type="ECO:0000256" key="1">
    <source>
        <dbReference type="SAM" id="Phobius"/>
    </source>
</evidence>
<keyword evidence="1" id="KW-0812">Transmembrane</keyword>
<dbReference type="EMBL" id="RDQH01000331">
    <property type="protein sequence ID" value="RXH99458.1"/>
    <property type="molecule type" value="Genomic_DNA"/>
</dbReference>
<keyword evidence="1" id="KW-1133">Transmembrane helix</keyword>
<feature type="transmembrane region" description="Helical" evidence="1">
    <location>
        <begin position="31"/>
        <end position="52"/>
    </location>
</feature>
<dbReference type="AlphaFoldDB" id="A0A498JUB6"/>
<evidence type="ECO:0000313" key="3">
    <source>
        <dbReference type="Proteomes" id="UP000290289"/>
    </source>
</evidence>
<evidence type="ECO:0000313" key="2">
    <source>
        <dbReference type="EMBL" id="RXH99458.1"/>
    </source>
</evidence>
<gene>
    <name evidence="2" type="ORF">DVH24_011783</name>
</gene>
<sequence>MKWDKVFYPAFGAPKMGGTHCSMRRILDYNLSFLVSIGGHLCSLFVLSRPVLCHSIPFRSVCIPNDT</sequence>
<organism evidence="2 3">
    <name type="scientific">Malus domestica</name>
    <name type="common">Apple</name>
    <name type="synonym">Pyrus malus</name>
    <dbReference type="NCBI Taxonomy" id="3750"/>
    <lineage>
        <taxon>Eukaryota</taxon>
        <taxon>Viridiplantae</taxon>
        <taxon>Streptophyta</taxon>
        <taxon>Embryophyta</taxon>
        <taxon>Tracheophyta</taxon>
        <taxon>Spermatophyta</taxon>
        <taxon>Magnoliopsida</taxon>
        <taxon>eudicotyledons</taxon>
        <taxon>Gunneridae</taxon>
        <taxon>Pentapetalae</taxon>
        <taxon>rosids</taxon>
        <taxon>fabids</taxon>
        <taxon>Rosales</taxon>
        <taxon>Rosaceae</taxon>
        <taxon>Amygdaloideae</taxon>
        <taxon>Maleae</taxon>
        <taxon>Malus</taxon>
    </lineage>
</organism>
<reference evidence="2 3" key="1">
    <citation type="submission" date="2018-10" db="EMBL/GenBank/DDBJ databases">
        <title>A high-quality apple genome assembly.</title>
        <authorList>
            <person name="Hu J."/>
        </authorList>
    </citation>
    <scope>NUCLEOTIDE SEQUENCE [LARGE SCALE GENOMIC DNA]</scope>
    <source>
        <strain evidence="3">cv. HFTH1</strain>
        <tissue evidence="2">Young leaf</tissue>
    </source>
</reference>
<comment type="caution">
    <text evidence="2">The sequence shown here is derived from an EMBL/GenBank/DDBJ whole genome shotgun (WGS) entry which is preliminary data.</text>
</comment>
<accession>A0A498JUB6</accession>
<name>A0A498JUB6_MALDO</name>
<proteinExistence type="predicted"/>